<name>A0A3A8JW62_9BACT</name>
<keyword evidence="3" id="KW-1185">Reference proteome</keyword>
<feature type="signal peptide" evidence="1">
    <location>
        <begin position="1"/>
        <end position="22"/>
    </location>
</feature>
<protein>
    <submittedName>
        <fullName evidence="2">Uncharacterized protein</fullName>
    </submittedName>
</protein>
<dbReference type="RefSeq" id="WP_120604954.1">
    <property type="nucleotide sequence ID" value="NZ_JABFJX010000106.1"/>
</dbReference>
<evidence type="ECO:0000313" key="2">
    <source>
        <dbReference type="EMBL" id="RKH00163.1"/>
    </source>
</evidence>
<evidence type="ECO:0000313" key="3">
    <source>
        <dbReference type="Proteomes" id="UP000268313"/>
    </source>
</evidence>
<dbReference type="OrthoDB" id="5521699at2"/>
<comment type="caution">
    <text evidence="2">The sequence shown here is derived from an EMBL/GenBank/DDBJ whole genome shotgun (WGS) entry which is preliminary data.</text>
</comment>
<feature type="chain" id="PRO_5017364758" evidence="1">
    <location>
        <begin position="23"/>
        <end position="222"/>
    </location>
</feature>
<proteinExistence type="predicted"/>
<reference evidence="3" key="1">
    <citation type="submission" date="2018-09" db="EMBL/GenBank/DDBJ databases">
        <authorList>
            <person name="Livingstone P.G."/>
            <person name="Whitworth D.E."/>
        </authorList>
    </citation>
    <scope>NUCLEOTIDE SEQUENCE [LARGE SCALE GENOMIC DNA]</scope>
    <source>
        <strain evidence="3">CA043D</strain>
    </source>
</reference>
<gene>
    <name evidence="2" type="ORF">D7X32_24295</name>
</gene>
<evidence type="ECO:0000256" key="1">
    <source>
        <dbReference type="SAM" id="SignalP"/>
    </source>
</evidence>
<organism evidence="2 3">
    <name type="scientific">Corallococcus carmarthensis</name>
    <dbReference type="NCBI Taxonomy" id="2316728"/>
    <lineage>
        <taxon>Bacteria</taxon>
        <taxon>Pseudomonadati</taxon>
        <taxon>Myxococcota</taxon>
        <taxon>Myxococcia</taxon>
        <taxon>Myxococcales</taxon>
        <taxon>Cystobacterineae</taxon>
        <taxon>Myxococcaceae</taxon>
        <taxon>Corallococcus</taxon>
    </lineage>
</organism>
<dbReference type="EMBL" id="RAWE01000098">
    <property type="protein sequence ID" value="RKH00163.1"/>
    <property type="molecule type" value="Genomic_DNA"/>
</dbReference>
<accession>A0A3A8JW62</accession>
<sequence length="222" mass="23136">MKRILPLILAAFALACSGPDIDAPGEEGTSVEGSGSDSIATQENAVTYSLCGSYTVNCPAGYTRVGQLCSSYCSTLGHSCSPLGYNETLCYKPDPIVGTISATPTNVRINLDVTQTGTTNICFDVSGVSEGEIWLSSNGQPEVLFARGDNFCQAAPWITAGNTFAFNLYAGRAHTNLLATATVTGEGYHGGTNPPPQCGPCASGYSCFCGDRVCRREGTLCP</sequence>
<keyword evidence="1" id="KW-0732">Signal</keyword>
<dbReference type="PROSITE" id="PS51257">
    <property type="entry name" value="PROKAR_LIPOPROTEIN"/>
    <property type="match status" value="1"/>
</dbReference>
<dbReference type="Proteomes" id="UP000268313">
    <property type="component" value="Unassembled WGS sequence"/>
</dbReference>
<dbReference type="AlphaFoldDB" id="A0A3A8JW62"/>